<keyword evidence="1" id="KW-0812">Transmembrane</keyword>
<sequence length="81" mass="9025">MSQAKVDKYKKEKANRKKEMAKQKTEKIIGIICGCAILVAIVGWAGYTGYNYYEDNKPAQTYYTNTSAVSSYVSGLNTEAQ</sequence>
<name>A0A0M6WQY0_9FIRM</name>
<evidence type="ECO:0000313" key="3">
    <source>
        <dbReference type="Proteomes" id="UP000049979"/>
    </source>
</evidence>
<dbReference type="STRING" id="301302.ERS852420_02238"/>
<organism evidence="2 3">
    <name type="scientific">Roseburia faecis</name>
    <dbReference type="NCBI Taxonomy" id="301302"/>
    <lineage>
        <taxon>Bacteria</taxon>
        <taxon>Bacillati</taxon>
        <taxon>Bacillota</taxon>
        <taxon>Clostridia</taxon>
        <taxon>Lachnospirales</taxon>
        <taxon>Lachnospiraceae</taxon>
        <taxon>Roseburia</taxon>
    </lineage>
</organism>
<proteinExistence type="predicted"/>
<feature type="transmembrane region" description="Helical" evidence="1">
    <location>
        <begin position="28"/>
        <end position="47"/>
    </location>
</feature>
<keyword evidence="3" id="KW-1185">Reference proteome</keyword>
<protein>
    <submittedName>
        <fullName evidence="2">Uncharacterized protein</fullName>
    </submittedName>
</protein>
<dbReference type="OrthoDB" id="1767071at2"/>
<evidence type="ECO:0000313" key="2">
    <source>
        <dbReference type="EMBL" id="CRL40142.1"/>
    </source>
</evidence>
<dbReference type="EMBL" id="CVRR01000033">
    <property type="protein sequence ID" value="CRL40142.1"/>
    <property type="molecule type" value="Genomic_DNA"/>
</dbReference>
<dbReference type="GeneID" id="99747186"/>
<dbReference type="AlphaFoldDB" id="A0A0M6WQY0"/>
<accession>A0A0M6WQY0</accession>
<evidence type="ECO:0000256" key="1">
    <source>
        <dbReference type="SAM" id="Phobius"/>
    </source>
</evidence>
<dbReference type="Proteomes" id="UP000049979">
    <property type="component" value="Unassembled WGS sequence"/>
</dbReference>
<gene>
    <name evidence="2" type="ORF">M72_08451</name>
</gene>
<dbReference type="RefSeq" id="WP_022047109.1">
    <property type="nucleotide sequence ID" value="NZ_CP173697.1"/>
</dbReference>
<reference evidence="3" key="1">
    <citation type="submission" date="2015-05" db="EMBL/GenBank/DDBJ databases">
        <authorList>
            <consortium name="Pathogen Informatics"/>
        </authorList>
    </citation>
    <scope>NUCLEOTIDE SEQUENCE [LARGE SCALE GENOMIC DNA]</scope>
    <source>
        <strain evidence="3">M72</strain>
    </source>
</reference>
<keyword evidence="1" id="KW-1133">Transmembrane helix</keyword>
<keyword evidence="1" id="KW-0472">Membrane</keyword>